<organism evidence="1 2">
    <name type="scientific">Sitophilus oryzae</name>
    <name type="common">Rice weevil</name>
    <name type="synonym">Curculio oryzae</name>
    <dbReference type="NCBI Taxonomy" id="7048"/>
    <lineage>
        <taxon>Eukaryota</taxon>
        <taxon>Metazoa</taxon>
        <taxon>Ecdysozoa</taxon>
        <taxon>Arthropoda</taxon>
        <taxon>Hexapoda</taxon>
        <taxon>Insecta</taxon>
        <taxon>Pterygota</taxon>
        <taxon>Neoptera</taxon>
        <taxon>Endopterygota</taxon>
        <taxon>Coleoptera</taxon>
        <taxon>Polyphaga</taxon>
        <taxon>Cucujiformia</taxon>
        <taxon>Curculionidae</taxon>
        <taxon>Dryophthorinae</taxon>
        <taxon>Sitophilus</taxon>
    </lineage>
</organism>
<sequence length="138" mass="15677">IKKPVCVVSGAKYLSDDGWTDLRNPLDTDVPFRMFRDEGRTYLQWVGEPDLRIKMSGRMIMVYLMCRELSTDVSPSTIQQLFTPCVAFRIVGSPSKFQSNVTEVAFIPEAHSKQESTSGDSLSVSNMLLLVYHQYFLD</sequence>
<dbReference type="Proteomes" id="UP000504635">
    <property type="component" value="Unplaced"/>
</dbReference>
<proteinExistence type="predicted"/>
<evidence type="ECO:0000313" key="2">
    <source>
        <dbReference type="RefSeq" id="XP_030766666.1"/>
    </source>
</evidence>
<dbReference type="GO" id="GO:0035317">
    <property type="term" value="P:imaginal disc-derived wing hair organization"/>
    <property type="evidence" value="ECO:0007669"/>
    <property type="project" value="TreeGrafter"/>
</dbReference>
<dbReference type="PANTHER" id="PTHR39387">
    <property type="entry name" value="SHAVENOID, ISOFORM B"/>
    <property type="match status" value="1"/>
</dbReference>
<reference evidence="2" key="1">
    <citation type="submission" date="2025-08" db="UniProtKB">
        <authorList>
            <consortium name="RefSeq"/>
        </authorList>
    </citation>
    <scope>IDENTIFICATION</scope>
    <source>
        <tissue evidence="2">Gonads</tissue>
    </source>
</reference>
<dbReference type="AlphaFoldDB" id="A0A6J2YU04"/>
<dbReference type="InParanoid" id="A0A6J2YU04"/>
<protein>
    <submittedName>
        <fullName evidence="2">Uncharacterized protein LOC115890543</fullName>
    </submittedName>
</protein>
<gene>
    <name evidence="2" type="primary">LOC115890543</name>
</gene>
<feature type="non-terminal residue" evidence="2">
    <location>
        <position position="1"/>
    </location>
</feature>
<dbReference type="GO" id="GO:0005938">
    <property type="term" value="C:cell cortex"/>
    <property type="evidence" value="ECO:0007669"/>
    <property type="project" value="TreeGrafter"/>
</dbReference>
<dbReference type="RefSeq" id="XP_030766666.1">
    <property type="nucleotide sequence ID" value="XM_030910806.1"/>
</dbReference>
<evidence type="ECO:0000313" key="1">
    <source>
        <dbReference type="Proteomes" id="UP000504635"/>
    </source>
</evidence>
<name>A0A6J2YU04_SITOR</name>
<keyword evidence="1" id="KW-1185">Reference proteome</keyword>
<accession>A0A6J2YU04</accession>
<dbReference type="PANTHER" id="PTHR39387:SF1">
    <property type="entry name" value="SHAVENOID, ISOFORM B"/>
    <property type="match status" value="1"/>
</dbReference>
<dbReference type="OrthoDB" id="6771677at2759"/>
<dbReference type="KEGG" id="soy:115890543"/>
<dbReference type="GeneID" id="115890543"/>